<keyword evidence="6" id="KW-0808">Transferase</keyword>
<feature type="coiled-coil region" evidence="14">
    <location>
        <begin position="225"/>
        <end position="259"/>
    </location>
</feature>
<evidence type="ECO:0000259" key="17">
    <source>
        <dbReference type="PROSITE" id="PS50885"/>
    </source>
</evidence>
<feature type="transmembrane region" description="Helical" evidence="15">
    <location>
        <begin position="12"/>
        <end position="37"/>
    </location>
</feature>
<keyword evidence="11 15" id="KW-1133">Transmembrane helix</keyword>
<dbReference type="SMART" id="SM00387">
    <property type="entry name" value="HATPase_c"/>
    <property type="match status" value="1"/>
</dbReference>
<dbReference type="Pfam" id="PF00512">
    <property type="entry name" value="HisKA"/>
    <property type="match status" value="1"/>
</dbReference>
<dbReference type="Gene3D" id="6.10.340.10">
    <property type="match status" value="1"/>
</dbReference>
<dbReference type="GO" id="GO:0000155">
    <property type="term" value="F:phosphorelay sensor kinase activity"/>
    <property type="evidence" value="ECO:0007669"/>
    <property type="project" value="InterPro"/>
</dbReference>
<evidence type="ECO:0000256" key="1">
    <source>
        <dbReference type="ARBA" id="ARBA00000085"/>
    </source>
</evidence>
<evidence type="ECO:0000313" key="18">
    <source>
        <dbReference type="EMBL" id="TXC90910.1"/>
    </source>
</evidence>
<accession>A0A5C6W1V5</accession>
<evidence type="ECO:0000256" key="12">
    <source>
        <dbReference type="ARBA" id="ARBA00023012"/>
    </source>
</evidence>
<reference evidence="18 19" key="1">
    <citation type="journal article" date="2005" name="Int. J. Syst. Evol. Microbiol.">
        <title>Bacillus litoralis sp. nov., isolated from a tidal flat of the Yellow Sea in Korea.</title>
        <authorList>
            <person name="Yoon J.H."/>
            <person name="Oh T.K."/>
        </authorList>
    </citation>
    <scope>NUCLEOTIDE SEQUENCE [LARGE SCALE GENOMIC DNA]</scope>
    <source>
        <strain evidence="18 19">SW-211</strain>
    </source>
</reference>
<dbReference type="InterPro" id="IPR003594">
    <property type="entry name" value="HATPase_dom"/>
</dbReference>
<evidence type="ECO:0000256" key="6">
    <source>
        <dbReference type="ARBA" id="ARBA00022679"/>
    </source>
</evidence>
<dbReference type="Gene3D" id="3.30.565.10">
    <property type="entry name" value="Histidine kinase-like ATPase, C-terminal domain"/>
    <property type="match status" value="1"/>
</dbReference>
<dbReference type="Pfam" id="PF02518">
    <property type="entry name" value="HATPase_c"/>
    <property type="match status" value="1"/>
</dbReference>
<evidence type="ECO:0000256" key="10">
    <source>
        <dbReference type="ARBA" id="ARBA00022840"/>
    </source>
</evidence>
<sequence>MKWKWIKSLQFKYLMIIFLAMAILPISVPFISLLVYIPALVVEDPAKKSSFSGSIDLEEMWHKEAKSLSEENENEIRDKLQSIKKKHPEAELFWVDSDGVTRDTYSVENKLPEKWSSSYTIQFMKDAYDADPFTVVAFFENNPNNGFMVIKVDRILLEPPIQRLGDHYTYIFIFVNILILLLFIFLSWLFFKSIHKRLLRLSHAMENKGDNGIPQTVIVSKTDEIGQLEDSFNKMIQELEQSNQREQKQEELRKNLIANLSHDLRTPLTTIRAQLDHVKEEVKTIKGIEALSSIDHKIDYLGSLIDNLLSYTLLSSKKYPFHPEKTELNRFIRKIIAQWYPVFEEKNFAIQLNTIPEQIYWDIDPQWMERILDNLLQNVIRHAAEGKYIEISLISEENADKLVIIDKGKGFNEKSEKQGARIGLTIVDVMVKEMKLTWSIETGDQGTTITIKHHKKV</sequence>
<gene>
    <name evidence="18" type="ORF">FS935_08350</name>
</gene>
<evidence type="ECO:0000256" key="3">
    <source>
        <dbReference type="ARBA" id="ARBA00012438"/>
    </source>
</evidence>
<name>A0A5C6W1V5_9BACI</name>
<dbReference type="InterPro" id="IPR036890">
    <property type="entry name" value="HATPase_C_sf"/>
</dbReference>
<dbReference type="InterPro" id="IPR003660">
    <property type="entry name" value="HAMP_dom"/>
</dbReference>
<dbReference type="InterPro" id="IPR003661">
    <property type="entry name" value="HisK_dim/P_dom"/>
</dbReference>
<comment type="catalytic activity">
    <reaction evidence="1">
        <text>ATP + protein L-histidine = ADP + protein N-phospho-L-histidine.</text>
        <dbReference type="EC" id="2.7.13.3"/>
    </reaction>
</comment>
<dbReference type="OrthoDB" id="14660at2"/>
<keyword evidence="19" id="KW-1185">Reference proteome</keyword>
<dbReference type="PANTHER" id="PTHR45528:SF1">
    <property type="entry name" value="SENSOR HISTIDINE KINASE CPXA"/>
    <property type="match status" value="1"/>
</dbReference>
<keyword evidence="9 18" id="KW-0418">Kinase</keyword>
<dbReference type="AlphaFoldDB" id="A0A5C6W1V5"/>
<dbReference type="PROSITE" id="PS50885">
    <property type="entry name" value="HAMP"/>
    <property type="match status" value="1"/>
</dbReference>
<keyword evidence="5" id="KW-0597">Phosphoprotein</keyword>
<evidence type="ECO:0000313" key="19">
    <source>
        <dbReference type="Proteomes" id="UP000321363"/>
    </source>
</evidence>
<evidence type="ECO:0000256" key="15">
    <source>
        <dbReference type="SAM" id="Phobius"/>
    </source>
</evidence>
<keyword evidence="13 15" id="KW-0472">Membrane</keyword>
<evidence type="ECO:0000256" key="9">
    <source>
        <dbReference type="ARBA" id="ARBA00022777"/>
    </source>
</evidence>
<evidence type="ECO:0000259" key="16">
    <source>
        <dbReference type="PROSITE" id="PS50109"/>
    </source>
</evidence>
<dbReference type="RefSeq" id="WP_146947490.1">
    <property type="nucleotide sequence ID" value="NZ_VOQF01000005.1"/>
</dbReference>
<dbReference type="PANTHER" id="PTHR45528">
    <property type="entry name" value="SENSOR HISTIDINE KINASE CPXA"/>
    <property type="match status" value="1"/>
</dbReference>
<evidence type="ECO:0000256" key="8">
    <source>
        <dbReference type="ARBA" id="ARBA00022741"/>
    </source>
</evidence>
<feature type="domain" description="HAMP" evidence="17">
    <location>
        <begin position="192"/>
        <end position="244"/>
    </location>
</feature>
<keyword evidence="10" id="KW-0067">ATP-binding</keyword>
<keyword evidence="7 15" id="KW-0812">Transmembrane</keyword>
<dbReference type="InterPro" id="IPR036097">
    <property type="entry name" value="HisK_dim/P_sf"/>
</dbReference>
<dbReference type="InterPro" id="IPR050398">
    <property type="entry name" value="HssS/ArlS-like"/>
</dbReference>
<dbReference type="EMBL" id="VOQF01000005">
    <property type="protein sequence ID" value="TXC90910.1"/>
    <property type="molecule type" value="Genomic_DNA"/>
</dbReference>
<evidence type="ECO:0000256" key="7">
    <source>
        <dbReference type="ARBA" id="ARBA00022692"/>
    </source>
</evidence>
<evidence type="ECO:0000256" key="14">
    <source>
        <dbReference type="SAM" id="Coils"/>
    </source>
</evidence>
<evidence type="ECO:0000256" key="2">
    <source>
        <dbReference type="ARBA" id="ARBA00004651"/>
    </source>
</evidence>
<keyword evidence="8" id="KW-0547">Nucleotide-binding</keyword>
<dbReference type="Gene3D" id="1.10.287.130">
    <property type="match status" value="1"/>
</dbReference>
<feature type="domain" description="Histidine kinase" evidence="16">
    <location>
        <begin position="259"/>
        <end position="457"/>
    </location>
</feature>
<dbReference type="InterPro" id="IPR005467">
    <property type="entry name" value="His_kinase_dom"/>
</dbReference>
<comment type="caution">
    <text evidence="18">The sequence shown here is derived from an EMBL/GenBank/DDBJ whole genome shotgun (WGS) entry which is preliminary data.</text>
</comment>
<dbReference type="SUPFAM" id="SSF158472">
    <property type="entry name" value="HAMP domain-like"/>
    <property type="match status" value="1"/>
</dbReference>
<proteinExistence type="predicted"/>
<evidence type="ECO:0000256" key="11">
    <source>
        <dbReference type="ARBA" id="ARBA00022989"/>
    </source>
</evidence>
<keyword evidence="14" id="KW-0175">Coiled coil</keyword>
<organism evidence="18 19">
    <name type="scientific">Metabacillus litoralis</name>
    <dbReference type="NCBI Taxonomy" id="152268"/>
    <lineage>
        <taxon>Bacteria</taxon>
        <taxon>Bacillati</taxon>
        <taxon>Bacillota</taxon>
        <taxon>Bacilli</taxon>
        <taxon>Bacillales</taxon>
        <taxon>Bacillaceae</taxon>
        <taxon>Metabacillus</taxon>
    </lineage>
</organism>
<dbReference type="SUPFAM" id="SSF55874">
    <property type="entry name" value="ATPase domain of HSP90 chaperone/DNA topoisomerase II/histidine kinase"/>
    <property type="match status" value="1"/>
</dbReference>
<dbReference type="EC" id="2.7.13.3" evidence="3"/>
<dbReference type="SMART" id="SM00304">
    <property type="entry name" value="HAMP"/>
    <property type="match status" value="1"/>
</dbReference>
<dbReference type="SMART" id="SM00388">
    <property type="entry name" value="HisKA"/>
    <property type="match status" value="1"/>
</dbReference>
<evidence type="ECO:0000256" key="5">
    <source>
        <dbReference type="ARBA" id="ARBA00022553"/>
    </source>
</evidence>
<dbReference type="Proteomes" id="UP000321363">
    <property type="component" value="Unassembled WGS sequence"/>
</dbReference>
<dbReference type="Pfam" id="PF00672">
    <property type="entry name" value="HAMP"/>
    <property type="match status" value="1"/>
</dbReference>
<protein>
    <recommendedName>
        <fullName evidence="3">histidine kinase</fullName>
        <ecNumber evidence="3">2.7.13.3</ecNumber>
    </recommendedName>
</protein>
<dbReference type="CDD" id="cd00082">
    <property type="entry name" value="HisKA"/>
    <property type="match status" value="1"/>
</dbReference>
<dbReference type="CDD" id="cd06225">
    <property type="entry name" value="HAMP"/>
    <property type="match status" value="1"/>
</dbReference>
<keyword evidence="4" id="KW-1003">Cell membrane</keyword>
<dbReference type="GO" id="GO:0005886">
    <property type="term" value="C:plasma membrane"/>
    <property type="evidence" value="ECO:0007669"/>
    <property type="project" value="UniProtKB-SubCell"/>
</dbReference>
<evidence type="ECO:0000256" key="13">
    <source>
        <dbReference type="ARBA" id="ARBA00023136"/>
    </source>
</evidence>
<evidence type="ECO:0000256" key="4">
    <source>
        <dbReference type="ARBA" id="ARBA00022475"/>
    </source>
</evidence>
<comment type="subcellular location">
    <subcellularLocation>
        <location evidence="2">Cell membrane</location>
        <topology evidence="2">Multi-pass membrane protein</topology>
    </subcellularLocation>
</comment>
<dbReference type="PROSITE" id="PS50109">
    <property type="entry name" value="HIS_KIN"/>
    <property type="match status" value="1"/>
</dbReference>
<keyword evidence="12" id="KW-0902">Two-component regulatory system</keyword>
<dbReference type="GO" id="GO:0005524">
    <property type="term" value="F:ATP binding"/>
    <property type="evidence" value="ECO:0007669"/>
    <property type="project" value="UniProtKB-KW"/>
</dbReference>
<dbReference type="SUPFAM" id="SSF47384">
    <property type="entry name" value="Homodimeric domain of signal transducing histidine kinase"/>
    <property type="match status" value="1"/>
</dbReference>
<feature type="transmembrane region" description="Helical" evidence="15">
    <location>
        <begin position="168"/>
        <end position="191"/>
    </location>
</feature>